<feature type="compositionally biased region" description="Basic and acidic residues" evidence="2">
    <location>
        <begin position="445"/>
        <end position="476"/>
    </location>
</feature>
<reference evidence="4 5" key="1">
    <citation type="journal article" date="2012" name="Nat. Biotechnol.">
        <title>Draft genome sequence of pigeonpea (Cajanus cajan), an orphan legume crop of resource-poor farmers.</title>
        <authorList>
            <person name="Varshney R.K."/>
            <person name="Chen W."/>
            <person name="Li Y."/>
            <person name="Bharti A.K."/>
            <person name="Saxena R.K."/>
            <person name="Schlueter J.A."/>
            <person name="Donoghue M.T."/>
            <person name="Azam S."/>
            <person name="Fan G."/>
            <person name="Whaley A.M."/>
            <person name="Farmer A.D."/>
            <person name="Sheridan J."/>
            <person name="Iwata A."/>
            <person name="Tuteja R."/>
            <person name="Penmetsa R.V."/>
            <person name="Wu W."/>
            <person name="Upadhyaya H.D."/>
            <person name="Yang S.P."/>
            <person name="Shah T."/>
            <person name="Saxena K.B."/>
            <person name="Michael T."/>
            <person name="McCombie W.R."/>
            <person name="Yang B."/>
            <person name="Zhang G."/>
            <person name="Yang H."/>
            <person name="Wang J."/>
            <person name="Spillane C."/>
            <person name="Cook D.R."/>
            <person name="May G.D."/>
            <person name="Xu X."/>
            <person name="Jackson S.A."/>
        </authorList>
    </citation>
    <scope>NUCLEOTIDE SEQUENCE [LARGE SCALE GENOMIC DNA]</scope>
    <source>
        <strain evidence="5">cv. Asha</strain>
    </source>
</reference>
<feature type="compositionally biased region" description="Basic residues" evidence="2">
    <location>
        <begin position="296"/>
        <end position="313"/>
    </location>
</feature>
<feature type="region of interest" description="Disordered" evidence="2">
    <location>
        <begin position="173"/>
        <end position="496"/>
    </location>
</feature>
<keyword evidence="5" id="KW-1185">Reference proteome</keyword>
<evidence type="ECO:0000256" key="2">
    <source>
        <dbReference type="SAM" id="MobiDB-lite"/>
    </source>
</evidence>
<accession>A0A151TP79</accession>
<dbReference type="Gramene" id="C.cajan_21825.t">
    <property type="protein sequence ID" value="C.cajan_21825.t"/>
    <property type="gene ID" value="C.cajan_21825"/>
</dbReference>
<keyword evidence="3" id="KW-0472">Membrane</keyword>
<feature type="transmembrane region" description="Helical" evidence="3">
    <location>
        <begin position="20"/>
        <end position="39"/>
    </location>
</feature>
<feature type="compositionally biased region" description="Basic and acidic residues" evidence="2">
    <location>
        <begin position="375"/>
        <end position="387"/>
    </location>
</feature>
<protein>
    <submittedName>
        <fullName evidence="4">Uncharacterized protein</fullName>
    </submittedName>
</protein>
<dbReference type="AlphaFoldDB" id="A0A151TP79"/>
<feature type="compositionally biased region" description="Basic and acidic residues" evidence="2">
    <location>
        <begin position="404"/>
        <end position="419"/>
    </location>
</feature>
<dbReference type="EMBL" id="CM003606">
    <property type="protein sequence ID" value="KYP68827.1"/>
    <property type="molecule type" value="Genomic_DNA"/>
</dbReference>
<keyword evidence="3" id="KW-1133">Transmembrane helix</keyword>
<sequence length="496" mass="57121">MAYNKGLHLHSSGGSHRGRPYALILLITFGVALLGVMVLHKLRERRIYALIVKEKDHQILALQLLLQKERDRSKELRGKNEEMKGKIYALRSKKMELGRTVVEMQSTLNSLKDEQKLMESAFEEQQNELRLMQEKERNVREGGSEIVALRENLEHKEEEIKDLKRSFEIPVNDNQTIFPESQRANETMTAQDESDKDDSFKYEGEDDEDASKSELTDFKDGDVGTEIKDEIRTNREVGKTNEDPQDEGGVRAKDIDDAEVVDEREKKTIREENAAQVENSTEGEGQDVKVKQSTGMKKKHGRASRKKGNRRGIVKNSLMENNGVFDNLMNNRKVNKDELKGRRVGKVSDEESFARKDEERDNDNPRKGKPQAKLLKPENKDVNDMKVNDTNQWVTNSGTNIYPEKQKLDEMRQSEENEKSIIQQNWSKKHINKANKNAGLTKSKVLPEELKELEDVQTQEKDATDNGHDDDFLKESESEDEKGEYREEKDESSMLE</sequence>
<evidence type="ECO:0000256" key="1">
    <source>
        <dbReference type="SAM" id="Coils"/>
    </source>
</evidence>
<keyword evidence="3" id="KW-0812">Transmembrane</keyword>
<dbReference type="Proteomes" id="UP000075243">
    <property type="component" value="Chromosome 4"/>
</dbReference>
<dbReference type="OrthoDB" id="656845at2759"/>
<dbReference type="PANTHER" id="PTHR36143">
    <property type="entry name" value="OS08G0177500 PROTEIN"/>
    <property type="match status" value="1"/>
</dbReference>
<feature type="compositionally biased region" description="Polar residues" evidence="2">
    <location>
        <begin position="173"/>
        <end position="191"/>
    </location>
</feature>
<proteinExistence type="predicted"/>
<organism evidence="4 5">
    <name type="scientific">Cajanus cajan</name>
    <name type="common">Pigeon pea</name>
    <name type="synonym">Cajanus indicus</name>
    <dbReference type="NCBI Taxonomy" id="3821"/>
    <lineage>
        <taxon>Eukaryota</taxon>
        <taxon>Viridiplantae</taxon>
        <taxon>Streptophyta</taxon>
        <taxon>Embryophyta</taxon>
        <taxon>Tracheophyta</taxon>
        <taxon>Spermatophyta</taxon>
        <taxon>Magnoliopsida</taxon>
        <taxon>eudicotyledons</taxon>
        <taxon>Gunneridae</taxon>
        <taxon>Pentapetalae</taxon>
        <taxon>rosids</taxon>
        <taxon>fabids</taxon>
        <taxon>Fabales</taxon>
        <taxon>Fabaceae</taxon>
        <taxon>Papilionoideae</taxon>
        <taxon>50 kb inversion clade</taxon>
        <taxon>NPAAA clade</taxon>
        <taxon>indigoferoid/millettioid clade</taxon>
        <taxon>Phaseoleae</taxon>
        <taxon>Cajanus</taxon>
    </lineage>
</organism>
<evidence type="ECO:0000313" key="4">
    <source>
        <dbReference type="EMBL" id="KYP68827.1"/>
    </source>
</evidence>
<dbReference type="PANTHER" id="PTHR36143:SF4">
    <property type="entry name" value="OS08G0177500 PROTEIN"/>
    <property type="match status" value="1"/>
</dbReference>
<name>A0A151TP79_CAJCA</name>
<feature type="coiled-coil region" evidence="1">
    <location>
        <begin position="66"/>
        <end position="166"/>
    </location>
</feature>
<dbReference type="OMA" id="QEDNREW"/>
<evidence type="ECO:0000313" key="5">
    <source>
        <dbReference type="Proteomes" id="UP000075243"/>
    </source>
</evidence>
<gene>
    <name evidence="4" type="ORF">KK1_022473</name>
</gene>
<keyword evidence="1" id="KW-0175">Coiled coil</keyword>
<feature type="compositionally biased region" description="Polar residues" evidence="2">
    <location>
        <begin position="388"/>
        <end position="400"/>
    </location>
</feature>
<feature type="compositionally biased region" description="Basic and acidic residues" evidence="2">
    <location>
        <begin position="334"/>
        <end position="366"/>
    </location>
</feature>
<feature type="compositionally biased region" description="Basic and acidic residues" evidence="2">
    <location>
        <begin position="210"/>
        <end position="273"/>
    </location>
</feature>
<dbReference type="STRING" id="3821.A0A151TP79"/>
<evidence type="ECO:0000256" key="3">
    <source>
        <dbReference type="SAM" id="Phobius"/>
    </source>
</evidence>
<feature type="compositionally biased region" description="Basic and acidic residues" evidence="2">
    <location>
        <begin position="483"/>
        <end position="496"/>
    </location>
</feature>